<feature type="region of interest" description="Disordered" evidence="1">
    <location>
        <begin position="112"/>
        <end position="131"/>
    </location>
</feature>
<feature type="compositionally biased region" description="Low complexity" evidence="1">
    <location>
        <begin position="112"/>
        <end position="127"/>
    </location>
</feature>
<protein>
    <submittedName>
        <fullName evidence="2">Uncharacterized protein</fullName>
    </submittedName>
</protein>
<evidence type="ECO:0000313" key="3">
    <source>
        <dbReference type="Proteomes" id="UP000274822"/>
    </source>
</evidence>
<proteinExistence type="predicted"/>
<comment type="caution">
    <text evidence="2">The sequence shown here is derived from an EMBL/GenBank/DDBJ whole genome shotgun (WGS) entry which is preliminary data.</text>
</comment>
<organism evidence="2 3">
    <name type="scientific">Jimgerdemannia flammicorona</name>
    <dbReference type="NCBI Taxonomy" id="994334"/>
    <lineage>
        <taxon>Eukaryota</taxon>
        <taxon>Fungi</taxon>
        <taxon>Fungi incertae sedis</taxon>
        <taxon>Mucoromycota</taxon>
        <taxon>Mucoromycotina</taxon>
        <taxon>Endogonomycetes</taxon>
        <taxon>Endogonales</taxon>
        <taxon>Endogonaceae</taxon>
        <taxon>Jimgerdemannia</taxon>
    </lineage>
</organism>
<dbReference type="Proteomes" id="UP000274822">
    <property type="component" value="Unassembled WGS sequence"/>
</dbReference>
<reference evidence="2 3" key="1">
    <citation type="journal article" date="2018" name="New Phytol.">
        <title>Phylogenomics of Endogonaceae and evolution of mycorrhizas within Mucoromycota.</title>
        <authorList>
            <person name="Chang Y."/>
            <person name="Desiro A."/>
            <person name="Na H."/>
            <person name="Sandor L."/>
            <person name="Lipzen A."/>
            <person name="Clum A."/>
            <person name="Barry K."/>
            <person name="Grigoriev I.V."/>
            <person name="Martin F.M."/>
            <person name="Stajich J.E."/>
            <person name="Smith M.E."/>
            <person name="Bonito G."/>
            <person name="Spatafora J.W."/>
        </authorList>
    </citation>
    <scope>NUCLEOTIDE SEQUENCE [LARGE SCALE GENOMIC DNA]</scope>
    <source>
        <strain evidence="2 3">AD002</strain>
    </source>
</reference>
<dbReference type="AlphaFoldDB" id="A0A433QZT1"/>
<dbReference type="EMBL" id="RBNJ01000156">
    <property type="protein sequence ID" value="RUS35274.1"/>
    <property type="molecule type" value="Genomic_DNA"/>
</dbReference>
<gene>
    <name evidence="2" type="ORF">BC938DRAFT_473390</name>
</gene>
<feature type="region of interest" description="Disordered" evidence="1">
    <location>
        <begin position="1"/>
        <end position="66"/>
    </location>
</feature>
<feature type="compositionally biased region" description="Low complexity" evidence="1">
    <location>
        <begin position="18"/>
        <end position="35"/>
    </location>
</feature>
<keyword evidence="3" id="KW-1185">Reference proteome</keyword>
<accession>A0A433QZT1</accession>
<feature type="compositionally biased region" description="Polar residues" evidence="1">
    <location>
        <begin position="48"/>
        <end position="64"/>
    </location>
</feature>
<name>A0A433QZT1_9FUNG</name>
<sequence>MQSLARHPTESTELKFSQLPAAGAAQPPAQSVAPGPGRGNGNDIPQGKVSQGSYSQAAFTTSTRPAHEVADALKSTVANMLRAADQFQGAAQEFKNAVDLLLNNGDIQQQRGLSQLQQQHGSLRQQQTSLPQVRLRDEGVPLEDERRRLSELKAVASRHAIQEGVPLRRGEAAVAQSAESKYAAALALEHNTPIGQEQRSVPPADYYVDEQRLAEELRDEAAHRMQAERVEVGRIPRAGPAAKVQAAATRIGKLAAGKIGQPGQHVMEEQQGTE</sequence>
<evidence type="ECO:0000313" key="2">
    <source>
        <dbReference type="EMBL" id="RUS35274.1"/>
    </source>
</evidence>
<evidence type="ECO:0000256" key="1">
    <source>
        <dbReference type="SAM" id="MobiDB-lite"/>
    </source>
</evidence>